<dbReference type="RefSeq" id="WP_066623406.1">
    <property type="nucleotide sequence ID" value="NZ_JBHSYQ010000006.1"/>
</dbReference>
<evidence type="ECO:0000256" key="4">
    <source>
        <dbReference type="ARBA" id="ARBA00022960"/>
    </source>
</evidence>
<keyword evidence="5 7" id="KW-0573">Peptidoglycan synthesis</keyword>
<evidence type="ECO:0000256" key="2">
    <source>
        <dbReference type="ARBA" id="ARBA00005992"/>
    </source>
</evidence>
<dbReference type="PANTHER" id="PTHR36699:SF1">
    <property type="entry name" value="L,D-TRANSPEPTIDASE YAFK-RELATED"/>
    <property type="match status" value="1"/>
</dbReference>
<dbReference type="InterPro" id="IPR005490">
    <property type="entry name" value="LD_TPept_cat_dom"/>
</dbReference>
<evidence type="ECO:0000256" key="5">
    <source>
        <dbReference type="ARBA" id="ARBA00022984"/>
    </source>
</evidence>
<evidence type="ECO:0000313" key="9">
    <source>
        <dbReference type="EMBL" id="MFC6998765.1"/>
    </source>
</evidence>
<dbReference type="CDD" id="cd16913">
    <property type="entry name" value="YkuD_like"/>
    <property type="match status" value="1"/>
</dbReference>
<gene>
    <name evidence="9" type="ORF">ACFQHR_14105</name>
</gene>
<protein>
    <submittedName>
        <fullName evidence="9">Murein L,D-transpeptidase family protein</fullName>
        <ecNumber evidence="9">2.-.-.-</ecNumber>
    </submittedName>
</protein>
<dbReference type="PROSITE" id="PS52029">
    <property type="entry name" value="LD_TPASE"/>
    <property type="match status" value="1"/>
</dbReference>
<dbReference type="EMBL" id="JBHSYQ010000006">
    <property type="protein sequence ID" value="MFC6998765.1"/>
    <property type="molecule type" value="Genomic_DNA"/>
</dbReference>
<comment type="pathway">
    <text evidence="1 7">Cell wall biogenesis; peptidoglycan biosynthesis.</text>
</comment>
<evidence type="ECO:0000256" key="6">
    <source>
        <dbReference type="ARBA" id="ARBA00023316"/>
    </source>
</evidence>
<feature type="domain" description="L,D-TPase catalytic" evidence="8">
    <location>
        <begin position="56"/>
        <end position="188"/>
    </location>
</feature>
<feature type="active site" description="Nucleophile" evidence="7">
    <location>
        <position position="157"/>
    </location>
</feature>
<dbReference type="PANTHER" id="PTHR36699">
    <property type="entry name" value="LD-TRANSPEPTIDASE"/>
    <property type="match status" value="1"/>
</dbReference>
<comment type="caution">
    <text evidence="9">The sequence shown here is derived from an EMBL/GenBank/DDBJ whole genome shotgun (WGS) entry which is preliminary data.</text>
</comment>
<evidence type="ECO:0000256" key="3">
    <source>
        <dbReference type="ARBA" id="ARBA00022679"/>
    </source>
</evidence>
<proteinExistence type="inferred from homology"/>
<dbReference type="SUPFAM" id="SSF141523">
    <property type="entry name" value="L,D-transpeptidase catalytic domain-like"/>
    <property type="match status" value="1"/>
</dbReference>
<reference evidence="10" key="1">
    <citation type="journal article" date="2019" name="Int. J. Syst. Evol. Microbiol.">
        <title>The Global Catalogue of Microorganisms (GCM) 10K type strain sequencing project: providing services to taxonomists for standard genome sequencing and annotation.</title>
        <authorList>
            <consortium name="The Broad Institute Genomics Platform"/>
            <consortium name="The Broad Institute Genome Sequencing Center for Infectious Disease"/>
            <person name="Wu L."/>
            <person name="Ma J."/>
        </authorList>
    </citation>
    <scope>NUCLEOTIDE SEQUENCE [LARGE SCALE GENOMIC DNA]</scope>
    <source>
        <strain evidence="10">CGMCC 4.7393</strain>
    </source>
</reference>
<keyword evidence="3 9" id="KW-0808">Transferase</keyword>
<dbReference type="EC" id="2.-.-.-" evidence="9"/>
<keyword evidence="6 7" id="KW-0961">Cell wall biogenesis/degradation</keyword>
<dbReference type="InterPro" id="IPR038063">
    <property type="entry name" value="Transpep_catalytic_dom"/>
</dbReference>
<feature type="active site" description="Proton donor/acceptor" evidence="7">
    <location>
        <position position="149"/>
    </location>
</feature>
<name>A0ABW2DM44_9BACT</name>
<evidence type="ECO:0000259" key="8">
    <source>
        <dbReference type="PROSITE" id="PS52029"/>
    </source>
</evidence>
<dbReference type="Proteomes" id="UP001596405">
    <property type="component" value="Unassembled WGS sequence"/>
</dbReference>
<evidence type="ECO:0000313" key="10">
    <source>
        <dbReference type="Proteomes" id="UP001596405"/>
    </source>
</evidence>
<keyword evidence="10" id="KW-1185">Reference proteome</keyword>
<dbReference type="GO" id="GO:0016740">
    <property type="term" value="F:transferase activity"/>
    <property type="evidence" value="ECO:0007669"/>
    <property type="project" value="UniProtKB-KW"/>
</dbReference>
<dbReference type="Pfam" id="PF03734">
    <property type="entry name" value="YkuD"/>
    <property type="match status" value="1"/>
</dbReference>
<evidence type="ECO:0000256" key="1">
    <source>
        <dbReference type="ARBA" id="ARBA00004752"/>
    </source>
</evidence>
<evidence type="ECO:0000256" key="7">
    <source>
        <dbReference type="PROSITE-ProRule" id="PRU01373"/>
    </source>
</evidence>
<sequence length="244" mass="27789">MKHAFILLLLAGLLTADSFKDQQLKHERVQTAYQEKKAGAERLLKSKSLSLNTLQLYMRAFKQEEVLEVWAKNKTDQNYQLLITYPFCSMSGTLGPKRQEGDLQIPEGYYFIDRFNPQSNFYLSLGINYPNAADKIKGKGRLGGDIFIHGACVTIGCITITDDKIKEVYLLAAEAFNNGQTKIPVHIFPARYSTTAYTQLQQEYANKKPLLSFWENLKGGYTYFEKNKKLPTVQVNAAGNYVFR</sequence>
<comment type="similarity">
    <text evidence="2">Belongs to the YkuD family.</text>
</comment>
<organism evidence="9 10">
    <name type="scientific">Rufibacter roseus</name>
    <dbReference type="NCBI Taxonomy" id="1567108"/>
    <lineage>
        <taxon>Bacteria</taxon>
        <taxon>Pseudomonadati</taxon>
        <taxon>Bacteroidota</taxon>
        <taxon>Cytophagia</taxon>
        <taxon>Cytophagales</taxon>
        <taxon>Hymenobacteraceae</taxon>
        <taxon>Rufibacter</taxon>
    </lineage>
</organism>
<accession>A0ABW2DM44</accession>
<keyword evidence="4 7" id="KW-0133">Cell shape</keyword>